<dbReference type="AlphaFoldDB" id="A0A0M3J2H3"/>
<dbReference type="WBParaSite" id="ASIM_0000173101-mRNA-1">
    <property type="protein sequence ID" value="ASIM_0000173101-mRNA-1"/>
    <property type="gene ID" value="ASIM_0000173101"/>
</dbReference>
<sequence>LDMPDNEMSVDMELSHWYAHVNNMASDTADGQSSDSHVNAEKKPPKYVAFF</sequence>
<feature type="region of interest" description="Disordered" evidence="1">
    <location>
        <begin position="26"/>
        <end position="51"/>
    </location>
</feature>
<feature type="compositionally biased region" description="Polar residues" evidence="1">
    <location>
        <begin position="26"/>
        <end position="37"/>
    </location>
</feature>
<reference evidence="2" key="1">
    <citation type="submission" date="2017-02" db="UniProtKB">
        <authorList>
            <consortium name="WormBaseParasite"/>
        </authorList>
    </citation>
    <scope>IDENTIFICATION</scope>
</reference>
<accession>A0A0M3J2H3</accession>
<protein>
    <submittedName>
        <fullName evidence="2">Polyprotein</fullName>
    </submittedName>
</protein>
<evidence type="ECO:0000256" key="1">
    <source>
        <dbReference type="SAM" id="MobiDB-lite"/>
    </source>
</evidence>
<proteinExistence type="predicted"/>
<evidence type="ECO:0000313" key="2">
    <source>
        <dbReference type="WBParaSite" id="ASIM_0000173101-mRNA-1"/>
    </source>
</evidence>
<name>A0A0M3J2H3_ANISI</name>
<organism evidence="2">
    <name type="scientific">Anisakis simplex</name>
    <name type="common">Herring worm</name>
    <dbReference type="NCBI Taxonomy" id="6269"/>
    <lineage>
        <taxon>Eukaryota</taxon>
        <taxon>Metazoa</taxon>
        <taxon>Ecdysozoa</taxon>
        <taxon>Nematoda</taxon>
        <taxon>Chromadorea</taxon>
        <taxon>Rhabditida</taxon>
        <taxon>Spirurina</taxon>
        <taxon>Ascaridomorpha</taxon>
        <taxon>Ascaridoidea</taxon>
        <taxon>Anisakidae</taxon>
        <taxon>Anisakis</taxon>
        <taxon>Anisakis simplex complex</taxon>
    </lineage>
</organism>